<dbReference type="STRING" id="74557.A0A1V9Z323"/>
<keyword evidence="5" id="KW-1185">Reference proteome</keyword>
<reference evidence="4 5" key="1">
    <citation type="journal article" date="2014" name="Genome Biol. Evol.">
        <title>The secreted proteins of Achlya hypogyna and Thraustotheca clavata identify the ancestral oomycete secretome and reveal gene acquisitions by horizontal gene transfer.</title>
        <authorList>
            <person name="Misner I."/>
            <person name="Blouin N."/>
            <person name="Leonard G."/>
            <person name="Richards T.A."/>
            <person name="Lane C.E."/>
        </authorList>
    </citation>
    <scope>NUCLEOTIDE SEQUENCE [LARGE SCALE GENOMIC DNA]</scope>
    <source>
        <strain evidence="4 5">ATCC 34112</strain>
    </source>
</reference>
<gene>
    <name evidence="4" type="ORF">THRCLA_08714</name>
</gene>
<comment type="caution">
    <text evidence="4">The sequence shown here is derived from an EMBL/GenBank/DDBJ whole genome shotgun (WGS) entry which is preliminary data.</text>
</comment>
<evidence type="ECO:0000256" key="3">
    <source>
        <dbReference type="PROSITE-ProRule" id="PRU00023"/>
    </source>
</evidence>
<dbReference type="InterPro" id="IPR036770">
    <property type="entry name" value="Ankyrin_rpt-contain_sf"/>
</dbReference>
<evidence type="ECO:0000256" key="2">
    <source>
        <dbReference type="ARBA" id="ARBA00023043"/>
    </source>
</evidence>
<protein>
    <submittedName>
        <fullName evidence="4">Uncharacterized protein</fullName>
    </submittedName>
</protein>
<dbReference type="SUPFAM" id="SSF48403">
    <property type="entry name" value="Ankyrin repeat"/>
    <property type="match status" value="1"/>
</dbReference>
<dbReference type="PANTHER" id="PTHR24173">
    <property type="entry name" value="ANKYRIN REPEAT CONTAINING"/>
    <property type="match status" value="1"/>
</dbReference>
<proteinExistence type="predicted"/>
<dbReference type="PROSITE" id="PS50088">
    <property type="entry name" value="ANK_REPEAT"/>
    <property type="match status" value="2"/>
</dbReference>
<dbReference type="Pfam" id="PF12796">
    <property type="entry name" value="Ank_2"/>
    <property type="match status" value="1"/>
</dbReference>
<feature type="repeat" description="ANK" evidence="3">
    <location>
        <begin position="95"/>
        <end position="128"/>
    </location>
</feature>
<keyword evidence="2 3" id="KW-0040">ANK repeat</keyword>
<dbReference type="PROSITE" id="PS50297">
    <property type="entry name" value="ANK_REP_REGION"/>
    <property type="match status" value="1"/>
</dbReference>
<dbReference type="InterPro" id="IPR002110">
    <property type="entry name" value="Ankyrin_rpt"/>
</dbReference>
<sequence>MLGRAAVWTSRARVRWQSSLSIADELILLIKQSQQDDEDARDFLRASEAIDFTATDAYGSTALTLAARGGHVELCRDILSLLPPSSSVLNLANMFGSTPLMCASASGHVHVCTVLLQVPGVDVNVRTRYGSTALSKAAEAGHAAIVDQLLARGAQVIPNALGKSPYELAQAKGHELPQLLPTARARVTSIKDANLLECWLESTGEYVLVEKKTQMRVGVNAAVEILNENDRWTLHQVSTGTLVGKQRCLHPRRPFEKKCIDCPERR</sequence>
<dbReference type="SMART" id="SM00248">
    <property type="entry name" value="ANK"/>
    <property type="match status" value="3"/>
</dbReference>
<evidence type="ECO:0000313" key="5">
    <source>
        <dbReference type="Proteomes" id="UP000243217"/>
    </source>
</evidence>
<organism evidence="4 5">
    <name type="scientific">Thraustotheca clavata</name>
    <dbReference type="NCBI Taxonomy" id="74557"/>
    <lineage>
        <taxon>Eukaryota</taxon>
        <taxon>Sar</taxon>
        <taxon>Stramenopiles</taxon>
        <taxon>Oomycota</taxon>
        <taxon>Saprolegniomycetes</taxon>
        <taxon>Saprolegniales</taxon>
        <taxon>Achlyaceae</taxon>
        <taxon>Thraustotheca</taxon>
    </lineage>
</organism>
<dbReference type="AlphaFoldDB" id="A0A1V9Z323"/>
<dbReference type="Proteomes" id="UP000243217">
    <property type="component" value="Unassembled WGS sequence"/>
</dbReference>
<dbReference type="EMBL" id="JNBS01002330">
    <property type="protein sequence ID" value="OQR92409.1"/>
    <property type="molecule type" value="Genomic_DNA"/>
</dbReference>
<accession>A0A1V9Z323</accession>
<name>A0A1V9Z323_9STRA</name>
<dbReference type="Gene3D" id="1.25.40.20">
    <property type="entry name" value="Ankyrin repeat-containing domain"/>
    <property type="match status" value="1"/>
</dbReference>
<evidence type="ECO:0000256" key="1">
    <source>
        <dbReference type="ARBA" id="ARBA00022737"/>
    </source>
</evidence>
<dbReference type="Pfam" id="PF00023">
    <property type="entry name" value="Ank"/>
    <property type="match status" value="1"/>
</dbReference>
<feature type="repeat" description="ANK" evidence="3">
    <location>
        <begin position="129"/>
        <end position="156"/>
    </location>
</feature>
<evidence type="ECO:0000313" key="4">
    <source>
        <dbReference type="EMBL" id="OQR92409.1"/>
    </source>
</evidence>
<keyword evidence="1" id="KW-0677">Repeat</keyword>
<dbReference type="PANTHER" id="PTHR24173:SF74">
    <property type="entry name" value="ANKYRIN REPEAT DOMAIN-CONTAINING PROTEIN 16"/>
    <property type="match status" value="1"/>
</dbReference>
<dbReference type="OrthoDB" id="20872at2759"/>